<evidence type="ECO:0000313" key="2">
    <source>
        <dbReference type="EMBL" id="KIE44702.1"/>
    </source>
</evidence>
<dbReference type="Proteomes" id="UP000031366">
    <property type="component" value="Unassembled WGS sequence"/>
</dbReference>
<dbReference type="OrthoDB" id="7995400at2"/>
<dbReference type="InterPro" id="IPR004676">
    <property type="entry name" value="Cd-R_transporter"/>
</dbReference>
<feature type="transmembrane region" description="Helical" evidence="1">
    <location>
        <begin position="6"/>
        <end position="27"/>
    </location>
</feature>
<feature type="transmembrane region" description="Helical" evidence="1">
    <location>
        <begin position="39"/>
        <end position="62"/>
    </location>
</feature>
<protein>
    <submittedName>
        <fullName evidence="2">Cadmium resistance transporter family protein</fullName>
    </submittedName>
</protein>
<feature type="transmembrane region" description="Helical" evidence="1">
    <location>
        <begin position="68"/>
        <end position="85"/>
    </location>
</feature>
<dbReference type="AlphaFoldDB" id="A0A0C1QUI3"/>
<accession>A0A0C1QUI3</accession>
<sequence>MISTIIIAFISFISTNIDDIFILMIFFSEISDAMKTHHIIIGQYLGIGALVIISIIGALGVSVVPYEYIGILGFVPIYLGVKAYVDYRKKSRVKEDIAHQESKGIGNNKFEEVTDTEIRELKTYSRGFINSAVIKVFSVTFANGGDNIGIYIPLFTRMDLVGIIVTVVIFMFMVAIWCFVALKLSKHPLVRKFIEKYRHIFVPIVFIMLGIFILIDSKTLAFIYKKIF</sequence>
<evidence type="ECO:0000256" key="1">
    <source>
        <dbReference type="SAM" id="Phobius"/>
    </source>
</evidence>
<feature type="transmembrane region" description="Helical" evidence="1">
    <location>
        <begin position="160"/>
        <end position="180"/>
    </location>
</feature>
<dbReference type="RefSeq" id="WP_039636777.1">
    <property type="nucleotide sequence ID" value="NZ_AYSO01000020.1"/>
</dbReference>
<comment type="caution">
    <text evidence="2">The sequence shown here is derived from an EMBL/GenBank/DDBJ whole genome shotgun (WGS) entry which is preliminary data.</text>
</comment>
<feature type="transmembrane region" description="Helical" evidence="1">
    <location>
        <begin position="132"/>
        <end position="154"/>
    </location>
</feature>
<reference evidence="2 3" key="1">
    <citation type="journal article" date="2015" name="Infect. Genet. Evol.">
        <title>Genomic sequences of six botulinum neurotoxin-producing strains representing three clostridial species illustrate the mobility and diversity of botulinum neurotoxin genes.</title>
        <authorList>
            <person name="Smith T.J."/>
            <person name="Hill K.K."/>
            <person name="Xie G."/>
            <person name="Foley B.T."/>
            <person name="Williamson C.H."/>
            <person name="Foster J.T."/>
            <person name="Johnson S.L."/>
            <person name="Chertkov O."/>
            <person name="Teshima H."/>
            <person name="Gibbons H.S."/>
            <person name="Johnsky L.A."/>
            <person name="Karavis M.A."/>
            <person name="Smith L.A."/>
        </authorList>
    </citation>
    <scope>NUCLEOTIDE SEQUENCE [LARGE SCALE GENOMIC DNA]</scope>
    <source>
        <strain evidence="2 3">CDC 2741</strain>
    </source>
</reference>
<name>A0A0C1QUI3_9CLOT</name>
<keyword evidence="1" id="KW-0812">Transmembrane</keyword>
<dbReference type="EMBL" id="AYSO01000020">
    <property type="protein sequence ID" value="KIE44702.1"/>
    <property type="molecule type" value="Genomic_DNA"/>
</dbReference>
<keyword evidence="1" id="KW-1133">Transmembrane helix</keyword>
<keyword evidence="3" id="KW-1185">Reference proteome</keyword>
<feature type="transmembrane region" description="Helical" evidence="1">
    <location>
        <begin position="200"/>
        <end position="224"/>
    </location>
</feature>
<keyword evidence="1" id="KW-0472">Membrane</keyword>
<gene>
    <name evidence="2" type="ORF">U732_730</name>
</gene>
<evidence type="ECO:0000313" key="3">
    <source>
        <dbReference type="Proteomes" id="UP000031366"/>
    </source>
</evidence>
<organism evidence="2 3">
    <name type="scientific">Clostridium argentinense CDC 2741</name>
    <dbReference type="NCBI Taxonomy" id="1418104"/>
    <lineage>
        <taxon>Bacteria</taxon>
        <taxon>Bacillati</taxon>
        <taxon>Bacillota</taxon>
        <taxon>Clostridia</taxon>
        <taxon>Eubacteriales</taxon>
        <taxon>Clostridiaceae</taxon>
        <taxon>Clostridium</taxon>
    </lineage>
</organism>
<dbReference type="Pfam" id="PF03596">
    <property type="entry name" value="Cad"/>
    <property type="match status" value="1"/>
</dbReference>
<proteinExistence type="predicted"/>